<dbReference type="WBParaSite" id="nOo.2.0.1.t11250-RA">
    <property type="protein sequence ID" value="nOo.2.0.1.t11250-RA"/>
    <property type="gene ID" value="nOo.2.0.1.g11250"/>
</dbReference>
<dbReference type="OrthoDB" id="5973539at2759"/>
<dbReference type="EMBL" id="UYRW01007541">
    <property type="protein sequence ID" value="VDM95431.1"/>
    <property type="molecule type" value="Genomic_DNA"/>
</dbReference>
<dbReference type="STRING" id="42157.A0A182ESX9"/>
<protein>
    <submittedName>
        <fullName evidence="3">Kinesin motor domain-containing protein</fullName>
    </submittedName>
</protein>
<organism evidence="3">
    <name type="scientific">Onchocerca ochengi</name>
    <name type="common">Filarial nematode worm</name>
    <dbReference type="NCBI Taxonomy" id="42157"/>
    <lineage>
        <taxon>Eukaryota</taxon>
        <taxon>Metazoa</taxon>
        <taxon>Ecdysozoa</taxon>
        <taxon>Nematoda</taxon>
        <taxon>Chromadorea</taxon>
        <taxon>Rhabditida</taxon>
        <taxon>Spirurina</taxon>
        <taxon>Spiruromorpha</taxon>
        <taxon>Filarioidea</taxon>
        <taxon>Onchocercidae</taxon>
        <taxon>Onchocerca</taxon>
    </lineage>
</organism>
<proteinExistence type="predicted"/>
<gene>
    <name evidence="1" type="ORF">NOO_LOCUS11250</name>
</gene>
<sequence length="38" mass="4235">MTAMKLKLREEGNDENMGEIDVVITISPLTASEKNEVK</sequence>
<evidence type="ECO:0000313" key="2">
    <source>
        <dbReference type="Proteomes" id="UP000271087"/>
    </source>
</evidence>
<keyword evidence="2" id="KW-1185">Reference proteome</keyword>
<dbReference type="Proteomes" id="UP000271087">
    <property type="component" value="Unassembled WGS sequence"/>
</dbReference>
<dbReference type="AlphaFoldDB" id="A0A182ESX9"/>
<evidence type="ECO:0000313" key="3">
    <source>
        <dbReference type="WBParaSite" id="nOo.2.0.1.t11250-RA"/>
    </source>
</evidence>
<reference evidence="3" key="1">
    <citation type="submission" date="2016-06" db="UniProtKB">
        <authorList>
            <consortium name="WormBaseParasite"/>
        </authorList>
    </citation>
    <scope>IDENTIFICATION</scope>
</reference>
<accession>A0A182ESX9</accession>
<reference evidence="1 2" key="2">
    <citation type="submission" date="2018-08" db="EMBL/GenBank/DDBJ databases">
        <authorList>
            <person name="Laetsch R D."/>
            <person name="Stevens L."/>
            <person name="Kumar S."/>
            <person name="Blaxter L. M."/>
        </authorList>
    </citation>
    <scope>NUCLEOTIDE SEQUENCE [LARGE SCALE GENOMIC DNA]</scope>
</reference>
<name>A0A182ESX9_ONCOC</name>
<evidence type="ECO:0000313" key="1">
    <source>
        <dbReference type="EMBL" id="VDM95431.1"/>
    </source>
</evidence>